<dbReference type="AlphaFoldDB" id="A0A7S9RGP3"/>
<gene>
    <name evidence="1" type="ORF">CVT01_02095</name>
</gene>
<organism evidence="1 2">
    <name type="scientific">Campylobacter concisus</name>
    <dbReference type="NCBI Taxonomy" id="199"/>
    <lineage>
        <taxon>Bacteria</taxon>
        <taxon>Pseudomonadati</taxon>
        <taxon>Campylobacterota</taxon>
        <taxon>Epsilonproteobacteria</taxon>
        <taxon>Campylobacterales</taxon>
        <taxon>Campylobacteraceae</taxon>
        <taxon>Campylobacter</taxon>
    </lineage>
</organism>
<accession>A0A7S9RGP3</accession>
<dbReference type="Proteomes" id="UP000594404">
    <property type="component" value="Chromosome"/>
</dbReference>
<evidence type="ECO:0000313" key="2">
    <source>
        <dbReference type="Proteomes" id="UP000594404"/>
    </source>
</evidence>
<dbReference type="SUPFAM" id="SSF53756">
    <property type="entry name" value="UDP-Glycosyltransferase/glycogen phosphorylase"/>
    <property type="match status" value="1"/>
</dbReference>
<dbReference type="EMBL" id="CP049266">
    <property type="protein sequence ID" value="QPH91364.1"/>
    <property type="molecule type" value="Genomic_DNA"/>
</dbReference>
<reference evidence="1 2" key="1">
    <citation type="journal article" date="2018" name="Emerg. Microbes Infect.">
        <title>Genomic analysis of oral Campylobacter concisus strains identified a potential bacterial molecular marker associated with active Crohn's disease.</title>
        <authorList>
            <person name="Liu F."/>
            <person name="Ma R."/>
            <person name="Tay C.Y.A."/>
            <person name="Octavia S."/>
            <person name="Lan R."/>
            <person name="Chung H.K.L."/>
            <person name="Riordan S.M."/>
            <person name="Grimm M.C."/>
            <person name="Leong R.W."/>
            <person name="Tanaka M.M."/>
            <person name="Connor S."/>
            <person name="Zhang L."/>
        </authorList>
    </citation>
    <scope>NUCLEOTIDE SEQUENCE [LARGE SCALE GENOMIC DNA]</scope>
    <source>
        <strain evidence="1 2">P1CDO3</strain>
    </source>
</reference>
<keyword evidence="1" id="KW-0808">Transferase</keyword>
<dbReference type="RefSeq" id="WP_159071714.1">
    <property type="nucleotide sequence ID" value="NZ_CP049266.1"/>
</dbReference>
<evidence type="ECO:0000313" key="1">
    <source>
        <dbReference type="EMBL" id="QPH91364.1"/>
    </source>
</evidence>
<sequence>MKKVLFISYFLPPFNSPQAIQIGRLLRYFSSSEQYEITVVTANLKNASVDDSLYPDIFDKVKEVIYIEDVVKNKYIKYFIGMVMPSIYKTPDEYKKWHKKAYQSLSHKFKSGDFDLILTFSFPLSTNILGRQLKEYLKCKWIAHQSDPWTDNIFNDYNKDINQKNVALEKECFDAADKIIFTSIETQEFYTSKYPIFSSKFSLLEHSNDPSLYPRKDNVLGGKKIVRYIGGFYGARTPEPLYKAIYKLKKDGKNIDFIFEIYGFGRSITNLLKKYDIAEYVSFKGSVSYLKSLELMVGADLLVLIDAPSEHKSIFFPSKLVDYIGSQAPIMVISPDGASKRVAKENGLTYFDLNETDRIADYLCSGLGLGQKYGNVYDINHVVNKFVSIVGE</sequence>
<dbReference type="Gene3D" id="3.40.50.2000">
    <property type="entry name" value="Glycogen Phosphorylase B"/>
    <property type="match status" value="2"/>
</dbReference>
<proteinExistence type="predicted"/>
<protein>
    <submittedName>
        <fullName evidence="1">Glycosyltransferase family 4 protein</fullName>
    </submittedName>
</protein>
<name>A0A7S9RGP3_9BACT</name>
<dbReference type="GO" id="GO:0016740">
    <property type="term" value="F:transferase activity"/>
    <property type="evidence" value="ECO:0007669"/>
    <property type="project" value="UniProtKB-KW"/>
</dbReference>